<evidence type="ECO:0000313" key="1">
    <source>
        <dbReference type="EMBL" id="MDN7241966.1"/>
    </source>
</evidence>
<gene>
    <name evidence="1" type="ORF">QWY14_09165</name>
</gene>
<organism evidence="1 2">
    <name type="scientific">Planococcus shixiaomingii</name>
    <dbReference type="NCBI Taxonomy" id="3058393"/>
    <lineage>
        <taxon>Bacteria</taxon>
        <taxon>Bacillati</taxon>
        <taxon>Bacillota</taxon>
        <taxon>Bacilli</taxon>
        <taxon>Bacillales</taxon>
        <taxon>Caryophanaceae</taxon>
        <taxon>Planococcus</taxon>
    </lineage>
</organism>
<accession>A0ABT8N248</accession>
<dbReference type="EMBL" id="JAUJWV010000001">
    <property type="protein sequence ID" value="MDN7241966.1"/>
    <property type="molecule type" value="Genomic_DNA"/>
</dbReference>
<sequence>MKKNKYMTVKGQIKDRGQVKWTAMMLTEHVQLLKDLKEEDRYNTKPILDAFDLEAIYEEIRSAYMRKCEVELRLWLNQVCTLTGLITAIDLNKKTLCLEKDGQQNTVFFDDIIGAKTVE</sequence>
<keyword evidence="2" id="KW-1185">Reference proteome</keyword>
<evidence type="ECO:0000313" key="2">
    <source>
        <dbReference type="Proteomes" id="UP001172055"/>
    </source>
</evidence>
<dbReference type="Pfam" id="PF08863">
    <property type="entry name" value="YolD"/>
    <property type="match status" value="1"/>
</dbReference>
<name>A0ABT8N248_9BACL</name>
<reference evidence="1 2" key="1">
    <citation type="submission" date="2023-06" db="EMBL/GenBank/DDBJ databases">
        <title>Novel species in genus Planococcus.</title>
        <authorList>
            <person name="Ning S."/>
        </authorList>
    </citation>
    <scope>NUCLEOTIDE SEQUENCE [LARGE SCALE GENOMIC DNA]</scope>
    <source>
        <strain evidence="1 2">N028</strain>
    </source>
</reference>
<protein>
    <submittedName>
        <fullName evidence="1">YolD-like family protein</fullName>
    </submittedName>
</protein>
<comment type="caution">
    <text evidence="1">The sequence shown here is derived from an EMBL/GenBank/DDBJ whole genome shotgun (WGS) entry which is preliminary data.</text>
</comment>
<dbReference type="RefSeq" id="WP_300986009.1">
    <property type="nucleotide sequence ID" value="NZ_CP129236.1"/>
</dbReference>
<dbReference type="InterPro" id="IPR014962">
    <property type="entry name" value="YolD"/>
</dbReference>
<dbReference type="Proteomes" id="UP001172055">
    <property type="component" value="Unassembled WGS sequence"/>
</dbReference>
<proteinExistence type="predicted"/>